<sequence>MPSHQCQCDPTCKQPSVKGMGLCKKHMRTCRKHRLSGYEPEYNPEAFNDEFIIQDTHNCYAYAFNHFDKPSEKECNKEKCDVPFHQPGRRAGYPKWDKVKGKRCPDIVARVMGDIPGVRLTNATRRCAKGSSKVALVIDPKNDYHWYRQDRDGFWSHKPGGTKVTRKDASGHRIYRPDLADRDYKKNSGNLNYTQFCTYMCVPRNKTLKLKRGGRRKSIKR</sequence>
<protein>
    <submittedName>
        <fullName evidence="1">Uncharacterized protein</fullName>
    </submittedName>
</protein>
<evidence type="ECO:0000313" key="1">
    <source>
        <dbReference type="EMBL" id="QHS81585.1"/>
    </source>
</evidence>
<dbReference type="EMBL" id="MN740758">
    <property type="protein sequence ID" value="QHS81585.1"/>
    <property type="molecule type" value="Genomic_DNA"/>
</dbReference>
<dbReference type="AlphaFoldDB" id="A0A6C0AQI6"/>
<proteinExistence type="predicted"/>
<organism evidence="1">
    <name type="scientific">viral metagenome</name>
    <dbReference type="NCBI Taxonomy" id="1070528"/>
    <lineage>
        <taxon>unclassified sequences</taxon>
        <taxon>metagenomes</taxon>
        <taxon>organismal metagenomes</taxon>
    </lineage>
</organism>
<accession>A0A6C0AQI6</accession>
<reference evidence="1" key="1">
    <citation type="journal article" date="2020" name="Nature">
        <title>Giant virus diversity and host interactions through global metagenomics.</title>
        <authorList>
            <person name="Schulz F."/>
            <person name="Roux S."/>
            <person name="Paez-Espino D."/>
            <person name="Jungbluth S."/>
            <person name="Walsh D.A."/>
            <person name="Denef V.J."/>
            <person name="McMahon K.D."/>
            <person name="Konstantinidis K.T."/>
            <person name="Eloe-Fadrosh E.A."/>
            <person name="Kyrpides N.C."/>
            <person name="Woyke T."/>
        </authorList>
    </citation>
    <scope>NUCLEOTIDE SEQUENCE</scope>
    <source>
        <strain evidence="1">GVMAG-S-1101164-72</strain>
    </source>
</reference>
<name>A0A6C0AQI6_9ZZZZ</name>